<organism evidence="1">
    <name type="scientific">marine sediment metagenome</name>
    <dbReference type="NCBI Taxonomy" id="412755"/>
    <lineage>
        <taxon>unclassified sequences</taxon>
        <taxon>metagenomes</taxon>
        <taxon>ecological metagenomes</taxon>
    </lineage>
</organism>
<accession>A0A0F8YL59</accession>
<sequence>MSTGGDWILDVDVTSVADYNHLHHIDEVSAHIIQINPASTWTAGSGIGSIVHRAGYIYFEANNDEDYIDIPLTPTYFNQEVDIVKFRIKSSASGKDIKYQIRKMYDDQEGLTFTTLQYGSVGTSWVDIIIGADWINNASNRDLPVLRIYSNENLTANLYVGAIQITYK</sequence>
<name>A0A0F8YL59_9ZZZZ</name>
<evidence type="ECO:0000313" key="1">
    <source>
        <dbReference type="EMBL" id="KKK74445.1"/>
    </source>
</evidence>
<gene>
    <name evidence="1" type="ORF">LCGC14_2883710</name>
</gene>
<reference evidence="1" key="1">
    <citation type="journal article" date="2015" name="Nature">
        <title>Complex archaea that bridge the gap between prokaryotes and eukaryotes.</title>
        <authorList>
            <person name="Spang A."/>
            <person name="Saw J.H."/>
            <person name="Jorgensen S.L."/>
            <person name="Zaremba-Niedzwiedzka K."/>
            <person name="Martijn J."/>
            <person name="Lind A.E."/>
            <person name="van Eijk R."/>
            <person name="Schleper C."/>
            <person name="Guy L."/>
            <person name="Ettema T.J."/>
        </authorList>
    </citation>
    <scope>NUCLEOTIDE SEQUENCE</scope>
</reference>
<proteinExistence type="predicted"/>
<protein>
    <submittedName>
        <fullName evidence="1">Uncharacterized protein</fullName>
    </submittedName>
</protein>
<dbReference type="EMBL" id="LAZR01056314">
    <property type="protein sequence ID" value="KKK74445.1"/>
    <property type="molecule type" value="Genomic_DNA"/>
</dbReference>
<comment type="caution">
    <text evidence="1">The sequence shown here is derived from an EMBL/GenBank/DDBJ whole genome shotgun (WGS) entry which is preliminary data.</text>
</comment>
<dbReference type="AlphaFoldDB" id="A0A0F8YL59"/>